<dbReference type="Pfam" id="PF13289">
    <property type="entry name" value="SIR2_2"/>
    <property type="match status" value="1"/>
</dbReference>
<reference evidence="1" key="1">
    <citation type="submission" date="2019-02" db="EMBL/GenBank/DDBJ databases">
        <authorList>
            <person name="Gruber-Vodicka R. H."/>
            <person name="Seah K. B. B."/>
        </authorList>
    </citation>
    <scope>NUCLEOTIDE SEQUENCE</scope>
    <source>
        <strain evidence="1">BECK_BY1</strain>
    </source>
</reference>
<name>A0A451A8M0_9GAMM</name>
<protein>
    <submittedName>
        <fullName evidence="1">SIR2-like domain-containing protein</fullName>
    </submittedName>
</protein>
<accession>A0A451A8M0</accession>
<sequence>MLKEYYSITDVSDDHVDICHVNWRRFYTTNYDKAIEIASLKVNKVIECVDLSFRTDEYYKREALCIHLNGSIDSLTEESLGDGFKLSNSSYISTDSFLSSPWYYYFKKDLERSSAIVFIGYSMYDFEIQKILFENSSFKEKTYFITEKNPDEKTRFTLSKFGKVLPIGMAGFSNLIKKEKHLFKREEDEYNMQAFSLCEVSDSSAKIRDRDIEKMLMYGDIDKDFIDEAVVGEQRIPYLVIREMLNKAFEFIRNKQNIVVLAELGNGKTIFLRELEPYLLVNSIAVYSLIDEDGDYIGDIDHISKIGKPAVIILDSYERYLDLIEHYCKSLPENISIIAATRTSEHEQIRIKLKEIGFSFNEIDVDFLMSKESSQFVKIIDNMGLWGKKAGLSHDRKISLLEDDNKFQISLALLSLLEAPQIKNRISSLLPSLFRKQEYKDTIFAISLLEFLDLTTRFSLISDVARNYGIYESELLHNKNFMELFRLSRDRVLPKSSPFCLSLIRNHFSATYVMDQLQKIAERFNHYRHKDFEQDRLFKSTLKFSFVERLLPETNKKNNIRRYYEDLKTSVDWLKYDPHYWVQYAMANITFKDYSKAQGFLDQAYALAKKKWNYYTSNIDTQQARLFILSSINDPNNIVFDNFKKAHRLLAGLDNDTYKFRQVQKYRDYFETCYGKLSKGNKTYFEFACKNMIQDIEKAENSGEIDVNKQKHIGKAKDNLTWVLMQLQTKRK</sequence>
<dbReference type="AlphaFoldDB" id="A0A451A8M0"/>
<gene>
    <name evidence="1" type="ORF">BECKTUN1418D_GA0071000_11742</name>
</gene>
<organism evidence="1">
    <name type="scientific">Candidatus Kentrum sp. TUN</name>
    <dbReference type="NCBI Taxonomy" id="2126343"/>
    <lineage>
        <taxon>Bacteria</taxon>
        <taxon>Pseudomonadati</taxon>
        <taxon>Pseudomonadota</taxon>
        <taxon>Gammaproteobacteria</taxon>
        <taxon>Candidatus Kentrum</taxon>
    </lineage>
</organism>
<dbReference type="EMBL" id="CAADFX010000174">
    <property type="protein sequence ID" value="VFK62375.1"/>
    <property type="molecule type" value="Genomic_DNA"/>
</dbReference>
<proteinExistence type="predicted"/>
<evidence type="ECO:0000313" key="1">
    <source>
        <dbReference type="EMBL" id="VFK62375.1"/>
    </source>
</evidence>